<proteinExistence type="predicted"/>
<feature type="transmembrane region" description="Helical" evidence="5">
    <location>
        <begin position="21"/>
        <end position="39"/>
    </location>
</feature>
<evidence type="ECO:0000259" key="6">
    <source>
        <dbReference type="Pfam" id="PF07291"/>
    </source>
</evidence>
<evidence type="ECO:0000256" key="4">
    <source>
        <dbReference type="ARBA" id="ARBA00023136"/>
    </source>
</evidence>
<evidence type="ECO:0000256" key="1">
    <source>
        <dbReference type="ARBA" id="ARBA00004141"/>
    </source>
</evidence>
<sequence length="162" mass="18934">MTNKTLPIQRRVEKAIKWRNIAIEAIIAILIVVLLHTGISKLIDWRSFEIQMFQSPIFHEYYRIVTFGGPILEIIIALMLVIKRTRFVAFIASFLLMGFFTWYVYFLMTTIPNLPCSCGGVVGWLNWTQHLILNIFLTIISLIGALMWRNNRKEESKTKNKK</sequence>
<dbReference type="Proteomes" id="UP001485459">
    <property type="component" value="Chromosome"/>
</dbReference>
<evidence type="ECO:0000256" key="2">
    <source>
        <dbReference type="ARBA" id="ARBA00022692"/>
    </source>
</evidence>
<evidence type="ECO:0000256" key="3">
    <source>
        <dbReference type="ARBA" id="ARBA00022989"/>
    </source>
</evidence>
<dbReference type="RefSeq" id="WP_341837402.1">
    <property type="nucleotide sequence ID" value="NZ_CP149822.1"/>
</dbReference>
<gene>
    <name evidence="7" type="ORF">WJU16_05910</name>
</gene>
<reference evidence="8" key="1">
    <citation type="submission" date="2024-03" db="EMBL/GenBank/DDBJ databases">
        <title>Chitinophaga horti sp. nov., isolated from garden soil.</title>
        <authorList>
            <person name="Lee D.S."/>
            <person name="Han D.M."/>
            <person name="Baek J.H."/>
            <person name="Choi D.G."/>
            <person name="Jeon J.H."/>
            <person name="Jeon C.O."/>
        </authorList>
    </citation>
    <scope>NUCLEOTIDE SEQUENCE [LARGE SCALE GENOMIC DNA]</scope>
    <source>
        <strain evidence="8">GPA1</strain>
    </source>
</reference>
<feature type="domain" description="Methylamine utilisation protein MauE" evidence="6">
    <location>
        <begin position="20"/>
        <end position="146"/>
    </location>
</feature>
<keyword evidence="8" id="KW-1185">Reference proteome</keyword>
<evidence type="ECO:0000313" key="7">
    <source>
        <dbReference type="EMBL" id="WZN42568.1"/>
    </source>
</evidence>
<evidence type="ECO:0000313" key="8">
    <source>
        <dbReference type="Proteomes" id="UP001485459"/>
    </source>
</evidence>
<feature type="transmembrane region" description="Helical" evidence="5">
    <location>
        <begin position="87"/>
        <end position="107"/>
    </location>
</feature>
<keyword evidence="3 5" id="KW-1133">Transmembrane helix</keyword>
<name>A0ABZ2YS24_9BACT</name>
<feature type="transmembrane region" description="Helical" evidence="5">
    <location>
        <begin position="61"/>
        <end position="80"/>
    </location>
</feature>
<comment type="subcellular location">
    <subcellularLocation>
        <location evidence="1">Membrane</location>
        <topology evidence="1">Multi-pass membrane protein</topology>
    </subcellularLocation>
</comment>
<keyword evidence="2 5" id="KW-0812">Transmembrane</keyword>
<evidence type="ECO:0000256" key="5">
    <source>
        <dbReference type="SAM" id="Phobius"/>
    </source>
</evidence>
<feature type="transmembrane region" description="Helical" evidence="5">
    <location>
        <begin position="127"/>
        <end position="148"/>
    </location>
</feature>
<dbReference type="EMBL" id="CP149822">
    <property type="protein sequence ID" value="WZN42568.1"/>
    <property type="molecule type" value="Genomic_DNA"/>
</dbReference>
<organism evidence="7 8">
    <name type="scientific">Chitinophaga pollutisoli</name>
    <dbReference type="NCBI Taxonomy" id="3133966"/>
    <lineage>
        <taxon>Bacteria</taxon>
        <taxon>Pseudomonadati</taxon>
        <taxon>Bacteroidota</taxon>
        <taxon>Chitinophagia</taxon>
        <taxon>Chitinophagales</taxon>
        <taxon>Chitinophagaceae</taxon>
        <taxon>Chitinophaga</taxon>
    </lineage>
</organism>
<keyword evidence="4 5" id="KW-0472">Membrane</keyword>
<protein>
    <submittedName>
        <fullName evidence="7">MauE/DoxX family redox-associated membrane protein</fullName>
    </submittedName>
</protein>
<dbReference type="InterPro" id="IPR009908">
    <property type="entry name" value="Methylamine_util_MauE"/>
</dbReference>
<accession>A0ABZ2YS24</accession>
<dbReference type="Pfam" id="PF07291">
    <property type="entry name" value="MauE"/>
    <property type="match status" value="1"/>
</dbReference>